<dbReference type="Pfam" id="PF01343">
    <property type="entry name" value="Peptidase_S49"/>
    <property type="match status" value="1"/>
</dbReference>
<evidence type="ECO:0000259" key="1">
    <source>
        <dbReference type="Pfam" id="PF01343"/>
    </source>
</evidence>
<dbReference type="InterPro" id="IPR029045">
    <property type="entry name" value="ClpP/crotonase-like_dom_sf"/>
</dbReference>
<accession>A0ABQ9T880</accession>
<name>A0ABQ9T880_PYRYE</name>
<dbReference type="Gene3D" id="3.90.226.10">
    <property type="entry name" value="2-enoyl-CoA Hydratase, Chain A, domain 1"/>
    <property type="match status" value="2"/>
</dbReference>
<dbReference type="PANTHER" id="PTHR33209">
    <property type="entry name" value="PROTEASE 4"/>
    <property type="match status" value="1"/>
</dbReference>
<dbReference type="InterPro" id="IPR002142">
    <property type="entry name" value="Peptidase_S49"/>
</dbReference>
<keyword evidence="3" id="KW-1185">Reference proteome</keyword>
<evidence type="ECO:0000313" key="2">
    <source>
        <dbReference type="EMBL" id="KAK1857379.1"/>
    </source>
</evidence>
<sequence length="204" mass="22441">MSASFYALHRAKDDDSVKGVFIRAENFGMAPASAEELRLALLDFKESGKFVIAHAQGFEGTSLMSYQAVSAADEIWMQDTTGFAVSGMRSETEFLGGVMEKFDANPEFFQFHEYKNAVNSYTEKDFTLPIVKPRRATSTSIFDNAVAQIAEDREMSVASITDVLMTSPHSAEDAMAAGMVDKLGQLAEAKDYVRKKTGNDKIAF</sequence>
<dbReference type="Proteomes" id="UP000798662">
    <property type="component" value="Unassembled WGS sequence"/>
</dbReference>
<protein>
    <recommendedName>
        <fullName evidence="1">Peptidase S49 domain-containing protein</fullName>
    </recommendedName>
</protein>
<dbReference type="InterPro" id="IPR047217">
    <property type="entry name" value="S49_SppA_67K_type_N"/>
</dbReference>
<dbReference type="EMBL" id="WMLA01000021">
    <property type="protein sequence ID" value="KAK1857379.1"/>
    <property type="molecule type" value="Genomic_DNA"/>
</dbReference>
<comment type="caution">
    <text evidence="2">The sequence shown here is derived from an EMBL/GenBank/DDBJ whole genome shotgun (WGS) entry which is preliminary data.</text>
</comment>
<dbReference type="SUPFAM" id="SSF52096">
    <property type="entry name" value="ClpP/crotonase"/>
    <property type="match status" value="1"/>
</dbReference>
<evidence type="ECO:0000313" key="3">
    <source>
        <dbReference type="Proteomes" id="UP000798662"/>
    </source>
</evidence>
<proteinExistence type="predicted"/>
<dbReference type="CDD" id="cd07018">
    <property type="entry name" value="S49_SppA_67K_type"/>
    <property type="match status" value="1"/>
</dbReference>
<feature type="domain" description="Peptidase S49" evidence="1">
    <location>
        <begin position="44"/>
        <end position="195"/>
    </location>
</feature>
<organism evidence="2 3">
    <name type="scientific">Pyropia yezoensis</name>
    <name type="common">Susabi-nori</name>
    <name type="synonym">Porphyra yezoensis</name>
    <dbReference type="NCBI Taxonomy" id="2788"/>
    <lineage>
        <taxon>Eukaryota</taxon>
        <taxon>Rhodophyta</taxon>
        <taxon>Bangiophyceae</taxon>
        <taxon>Bangiales</taxon>
        <taxon>Bangiaceae</taxon>
        <taxon>Pyropia</taxon>
    </lineage>
</organism>
<reference evidence="2" key="1">
    <citation type="submission" date="2019-11" db="EMBL/GenBank/DDBJ databases">
        <title>Nori genome reveals adaptations in red seaweeds to the harsh intertidal environment.</title>
        <authorList>
            <person name="Wang D."/>
            <person name="Mao Y."/>
        </authorList>
    </citation>
    <scope>NUCLEOTIDE SEQUENCE [LARGE SCALE GENOMIC DNA]</scope>
    <source>
        <tissue evidence="2">Gametophyte</tissue>
    </source>
</reference>
<dbReference type="PANTHER" id="PTHR33209:SF2">
    <property type="entry name" value="CHROMOSOME UNDETERMINED SCAFFOLD_55, WHOLE GENOME SHOTGUN SEQUENCE"/>
    <property type="match status" value="1"/>
</dbReference>
<gene>
    <name evidence="2" type="ORF">I4F81_012938</name>
</gene>